<dbReference type="InterPro" id="IPR036875">
    <property type="entry name" value="Znf_CCHC_sf"/>
</dbReference>
<dbReference type="Proteomes" id="UP000187429">
    <property type="component" value="Unassembled WGS sequence"/>
</dbReference>
<feature type="region of interest" description="Disordered" evidence="2">
    <location>
        <begin position="37"/>
        <end position="57"/>
    </location>
</feature>
<dbReference type="InterPro" id="IPR032567">
    <property type="entry name" value="RTL1-rel"/>
</dbReference>
<dbReference type="PANTHER" id="PTHR15503">
    <property type="entry name" value="LDOC1 RELATED"/>
    <property type="match status" value="1"/>
</dbReference>
<dbReference type="InterPro" id="IPR001878">
    <property type="entry name" value="Znf_CCHC"/>
</dbReference>
<proteinExistence type="predicted"/>
<dbReference type="GO" id="GO:0008270">
    <property type="term" value="F:zinc ion binding"/>
    <property type="evidence" value="ECO:0007669"/>
    <property type="project" value="UniProtKB-KW"/>
</dbReference>
<dbReference type="SMART" id="SM00343">
    <property type="entry name" value="ZnF_C2HC"/>
    <property type="match status" value="1"/>
</dbReference>
<evidence type="ECO:0000259" key="3">
    <source>
        <dbReference type="PROSITE" id="PS50158"/>
    </source>
</evidence>
<keyword evidence="5" id="KW-1185">Reference proteome</keyword>
<keyword evidence="1" id="KW-0479">Metal-binding</keyword>
<dbReference type="InterPro" id="IPR005162">
    <property type="entry name" value="Retrotrans_gag_dom"/>
</dbReference>
<keyword evidence="1" id="KW-0862">Zinc</keyword>
<dbReference type="PANTHER" id="PTHR15503:SF22">
    <property type="entry name" value="TRANSPOSON TY3-I GAG POLYPROTEIN"/>
    <property type="match status" value="1"/>
</dbReference>
<dbReference type="SUPFAM" id="SSF57756">
    <property type="entry name" value="Retrovirus zinc finger-like domains"/>
    <property type="match status" value="1"/>
</dbReference>
<feature type="domain" description="CCHC-type" evidence="3">
    <location>
        <begin position="316"/>
        <end position="331"/>
    </location>
</feature>
<dbReference type="PROSITE" id="PS50158">
    <property type="entry name" value="ZF_CCHC"/>
    <property type="match status" value="1"/>
</dbReference>
<comment type="caution">
    <text evidence="4">The sequence shown here is derived from an EMBL/GenBank/DDBJ whole genome shotgun (WGS) entry which is preliminary data.</text>
</comment>
<dbReference type="OrthoDB" id="5599973at2759"/>
<name>A0A1R1XWL0_9FUNG</name>
<dbReference type="GO" id="GO:0003676">
    <property type="term" value="F:nucleic acid binding"/>
    <property type="evidence" value="ECO:0007669"/>
    <property type="project" value="InterPro"/>
</dbReference>
<evidence type="ECO:0000256" key="1">
    <source>
        <dbReference type="PROSITE-ProRule" id="PRU00047"/>
    </source>
</evidence>
<evidence type="ECO:0000313" key="4">
    <source>
        <dbReference type="EMBL" id="OMJ19053.1"/>
    </source>
</evidence>
<protein>
    <submittedName>
        <fullName evidence="4">Retrotransposon-derived protein PEG10</fullName>
    </submittedName>
</protein>
<evidence type="ECO:0000313" key="5">
    <source>
        <dbReference type="Proteomes" id="UP000187429"/>
    </source>
</evidence>
<dbReference type="AlphaFoldDB" id="A0A1R1XWL0"/>
<organism evidence="4 5">
    <name type="scientific">Smittium culicis</name>
    <dbReference type="NCBI Taxonomy" id="133412"/>
    <lineage>
        <taxon>Eukaryota</taxon>
        <taxon>Fungi</taxon>
        <taxon>Fungi incertae sedis</taxon>
        <taxon>Zoopagomycota</taxon>
        <taxon>Kickxellomycotina</taxon>
        <taxon>Harpellomycetes</taxon>
        <taxon>Harpellales</taxon>
        <taxon>Legeriomycetaceae</taxon>
        <taxon>Smittium</taxon>
    </lineage>
</organism>
<sequence length="342" mass="38276">MNRTPRDFFPQNAEPSVPMEQTNAELTQEQIQQFAMHKQQQDQGQVHQQTFPNPGPTNNELFAAIPADAIGAGPSFKLPDAPRFDGTVSKYTAFRSSMELFFWARPETFKIPRNRIVFIGTHLIGPPAIWFSSLISASAASELPLACLENYEVFISEFERNFSDPSHGIRVRGLLRKCRQGTRSAAAYAAEFRSLARDSGFDHVALIDQFMMGLNENIMGYLMFTDLPDTLEENIDLAVRIDNRIATRNMISQNQYSFKSANPFRRNHQGAFAQYSAPPIATPDVDIPMEICAVNSRPRGPLSTEEKSRRFELGLCLYCGTAGHIANECPKKTTSGKGNTQQ</sequence>
<reference evidence="5" key="1">
    <citation type="submission" date="2017-01" db="EMBL/GenBank/DDBJ databases">
        <authorList>
            <person name="Wang Y."/>
            <person name="White M."/>
            <person name="Kvist S."/>
            <person name="Moncalvo J.-M."/>
        </authorList>
    </citation>
    <scope>NUCLEOTIDE SEQUENCE [LARGE SCALE GENOMIC DNA]</scope>
    <source>
        <strain evidence="5">ID-206-W2</strain>
    </source>
</reference>
<dbReference type="EMBL" id="LSSM01003113">
    <property type="protein sequence ID" value="OMJ19053.1"/>
    <property type="molecule type" value="Genomic_DNA"/>
</dbReference>
<dbReference type="Gene3D" id="4.10.60.10">
    <property type="entry name" value="Zinc finger, CCHC-type"/>
    <property type="match status" value="1"/>
</dbReference>
<accession>A0A1R1XWL0</accession>
<gene>
    <name evidence="4" type="ORF">AYI69_g6776</name>
</gene>
<keyword evidence="1" id="KW-0863">Zinc-finger</keyword>
<dbReference type="Pfam" id="PF03732">
    <property type="entry name" value="Retrotrans_gag"/>
    <property type="match status" value="1"/>
</dbReference>
<evidence type="ECO:0000256" key="2">
    <source>
        <dbReference type="SAM" id="MobiDB-lite"/>
    </source>
</evidence>